<dbReference type="RefSeq" id="WP_069957895.1">
    <property type="nucleotide sequence ID" value="NZ_MCGG01000025.1"/>
</dbReference>
<name>A0A1E5Q7N2_9PROT</name>
<evidence type="ECO:0000259" key="1">
    <source>
        <dbReference type="Pfam" id="PF18734"/>
    </source>
</evidence>
<sequence>MKNLRDHYLAHNLKHLNLHGMGYDELRSVLEMTIEIVEPLEKALTETSVTYSSTREIWHRKAEAFWGLLSR</sequence>
<evidence type="ECO:0000313" key="3">
    <source>
        <dbReference type="Proteomes" id="UP000095347"/>
    </source>
</evidence>
<organism evidence="2 3">
    <name type="scientific">Magnetovibrio blakemorei</name>
    <dbReference type="NCBI Taxonomy" id="28181"/>
    <lineage>
        <taxon>Bacteria</taxon>
        <taxon>Pseudomonadati</taxon>
        <taxon>Pseudomonadota</taxon>
        <taxon>Alphaproteobacteria</taxon>
        <taxon>Rhodospirillales</taxon>
        <taxon>Magnetovibrionaceae</taxon>
        <taxon>Magnetovibrio</taxon>
    </lineage>
</organism>
<dbReference type="Proteomes" id="UP000095347">
    <property type="component" value="Unassembled WGS sequence"/>
</dbReference>
<dbReference type="AlphaFoldDB" id="A0A1E5Q7N2"/>
<accession>A0A1E5Q7N2</accession>
<gene>
    <name evidence="2" type="ORF">BEN30_09805</name>
</gene>
<dbReference type="Pfam" id="PF18734">
    <property type="entry name" value="HEPN_AbiU2"/>
    <property type="match status" value="1"/>
</dbReference>
<keyword evidence="3" id="KW-1185">Reference proteome</keyword>
<reference evidence="3" key="1">
    <citation type="submission" date="2016-07" db="EMBL/GenBank/DDBJ databases">
        <authorList>
            <person name="Florea S."/>
            <person name="Webb J.S."/>
            <person name="Jaromczyk J."/>
            <person name="Schardl C.L."/>
        </authorList>
    </citation>
    <scope>NUCLEOTIDE SEQUENCE [LARGE SCALE GENOMIC DNA]</scope>
    <source>
        <strain evidence="3">MV-1</strain>
    </source>
</reference>
<dbReference type="InterPro" id="IPR040704">
    <property type="entry name" value="HEPN_AbiU2"/>
</dbReference>
<proteinExistence type="predicted"/>
<dbReference type="STRING" id="28181.BEN30_09805"/>
<dbReference type="EMBL" id="MCGG01000025">
    <property type="protein sequence ID" value="OEJ67065.1"/>
    <property type="molecule type" value="Genomic_DNA"/>
</dbReference>
<evidence type="ECO:0000313" key="2">
    <source>
        <dbReference type="EMBL" id="OEJ67065.1"/>
    </source>
</evidence>
<comment type="caution">
    <text evidence="2">The sequence shown here is derived from an EMBL/GenBank/DDBJ whole genome shotgun (WGS) entry which is preliminary data.</text>
</comment>
<protein>
    <recommendedName>
        <fullName evidence="1">HEPN AbiU2-like domain-containing protein</fullName>
    </recommendedName>
</protein>
<feature type="domain" description="HEPN AbiU2-like" evidence="1">
    <location>
        <begin position="2"/>
        <end position="65"/>
    </location>
</feature>